<gene>
    <name evidence="2" type="ORF">PAC_10858</name>
</gene>
<dbReference type="Gene3D" id="1.10.150.750">
    <property type="match status" value="1"/>
</dbReference>
<sequence>MTKVRPDNPSNLKDFKVLSFDVYSTLIDEPSGMFTGLQPLLSRLPPLNPYSNNRENTLAEFGGFEHELQASQPSLRYNELLPLAYKAFAKYLGLDGPSEDEAKAFGDSIGTWPAFPDTVKALLSLSKQYKLVILSNIDVDSISRTISGPLSPVKFDLVLTAQEIGSYKPDLKNFEYLIQKIGSELGIEKGQILHTAQSLRADMVPGKKIGLSGAWIDRERQDEKVKMLKERGEVDFTWRFESMGEMAEAQSLRADMVPGKKIGLSGAWIDRERQDEKVKMLKERGEVDFTWRFESMGEMAEGPTPPPNS</sequence>
<dbReference type="SUPFAM" id="SSF56784">
    <property type="entry name" value="HAD-like"/>
    <property type="match status" value="1"/>
</dbReference>
<dbReference type="AlphaFoldDB" id="A0A1L7X7H1"/>
<dbReference type="InterPro" id="IPR051540">
    <property type="entry name" value="S-2-haloacid_dehalogenase"/>
</dbReference>
<proteinExistence type="predicted"/>
<protein>
    <submittedName>
        <fullName evidence="2">Related to haloalkanoic acid dehalogenase</fullName>
    </submittedName>
</protein>
<dbReference type="GO" id="GO:0016787">
    <property type="term" value="F:hydrolase activity"/>
    <property type="evidence" value="ECO:0007669"/>
    <property type="project" value="UniProtKB-KW"/>
</dbReference>
<dbReference type="PANTHER" id="PTHR43316">
    <property type="entry name" value="HYDROLASE, HALOACID DELAHOGENASE-RELATED"/>
    <property type="match status" value="1"/>
</dbReference>
<dbReference type="Gene3D" id="3.40.50.1000">
    <property type="entry name" value="HAD superfamily/HAD-like"/>
    <property type="match status" value="2"/>
</dbReference>
<accession>A0A1L7X7H1</accession>
<evidence type="ECO:0000256" key="1">
    <source>
        <dbReference type="ARBA" id="ARBA00022801"/>
    </source>
</evidence>
<dbReference type="Proteomes" id="UP000184330">
    <property type="component" value="Unassembled WGS sequence"/>
</dbReference>
<keyword evidence="3" id="KW-1185">Reference proteome</keyword>
<reference evidence="2 3" key="1">
    <citation type="submission" date="2016-03" db="EMBL/GenBank/DDBJ databases">
        <authorList>
            <person name="Ploux O."/>
        </authorList>
    </citation>
    <scope>NUCLEOTIDE SEQUENCE [LARGE SCALE GENOMIC DNA]</scope>
    <source>
        <strain evidence="2 3">UAMH 11012</strain>
    </source>
</reference>
<evidence type="ECO:0000313" key="2">
    <source>
        <dbReference type="EMBL" id="CZR60962.1"/>
    </source>
</evidence>
<name>A0A1L7X7H1_9HELO</name>
<dbReference type="OrthoDB" id="444127at2759"/>
<organism evidence="2 3">
    <name type="scientific">Phialocephala subalpina</name>
    <dbReference type="NCBI Taxonomy" id="576137"/>
    <lineage>
        <taxon>Eukaryota</taxon>
        <taxon>Fungi</taxon>
        <taxon>Dikarya</taxon>
        <taxon>Ascomycota</taxon>
        <taxon>Pezizomycotina</taxon>
        <taxon>Leotiomycetes</taxon>
        <taxon>Helotiales</taxon>
        <taxon>Mollisiaceae</taxon>
        <taxon>Phialocephala</taxon>
        <taxon>Phialocephala fortinii species complex</taxon>
    </lineage>
</organism>
<dbReference type="InterPro" id="IPR036412">
    <property type="entry name" value="HAD-like_sf"/>
</dbReference>
<keyword evidence="1" id="KW-0378">Hydrolase</keyword>
<evidence type="ECO:0000313" key="3">
    <source>
        <dbReference type="Proteomes" id="UP000184330"/>
    </source>
</evidence>
<dbReference type="EMBL" id="FJOG01000017">
    <property type="protein sequence ID" value="CZR60962.1"/>
    <property type="molecule type" value="Genomic_DNA"/>
</dbReference>
<dbReference type="InterPro" id="IPR023214">
    <property type="entry name" value="HAD_sf"/>
</dbReference>
<dbReference type="PANTHER" id="PTHR43316:SF9">
    <property type="entry name" value="ACID DEHALOGENASE, PUTATIVE (AFU_ORTHOLOGUE AFUA_6G14460)-RELATED"/>
    <property type="match status" value="1"/>
</dbReference>